<dbReference type="AlphaFoldDB" id="A0AAD3CJK9"/>
<evidence type="ECO:0000313" key="2">
    <source>
        <dbReference type="Proteomes" id="UP001054902"/>
    </source>
</evidence>
<keyword evidence="2" id="KW-1185">Reference proteome</keyword>
<comment type="caution">
    <text evidence="1">The sequence shown here is derived from an EMBL/GenBank/DDBJ whole genome shotgun (WGS) entry which is preliminary data.</text>
</comment>
<name>A0AAD3CJK9_9STRA</name>
<evidence type="ECO:0000313" key="1">
    <source>
        <dbReference type="EMBL" id="GFH47081.1"/>
    </source>
</evidence>
<dbReference type="Proteomes" id="UP001054902">
    <property type="component" value="Unassembled WGS sequence"/>
</dbReference>
<accession>A0AAD3CJK9</accession>
<sequence>MTVKPASSSNTAKRYNTIRRLSVSSSASSTSSIKNGSTVTSLSSILNIRRRPTASVRFAEDNDNINSGIHNMQAAPILEQFTEDFLPETMNKEEEQNDRDALKRFAFYKTKSDRAKLAFSVHQLGQNLTLEDDVSLLQPSMYLKYHNNDVHIFDLGTDALILEKSQQNIHMTGLLDSTSSVDIMSFSRS</sequence>
<gene>
    <name evidence="1" type="ORF">CTEN210_03556</name>
</gene>
<reference evidence="1 2" key="1">
    <citation type="journal article" date="2021" name="Sci. Rep.">
        <title>The genome of the diatom Chaetoceros tenuissimus carries an ancient integrated fragment of an extant virus.</title>
        <authorList>
            <person name="Hongo Y."/>
            <person name="Kimura K."/>
            <person name="Takaki Y."/>
            <person name="Yoshida Y."/>
            <person name="Baba S."/>
            <person name="Kobayashi G."/>
            <person name="Nagasaki K."/>
            <person name="Hano T."/>
            <person name="Tomaru Y."/>
        </authorList>
    </citation>
    <scope>NUCLEOTIDE SEQUENCE [LARGE SCALE GENOMIC DNA]</scope>
    <source>
        <strain evidence="1 2">NIES-3715</strain>
    </source>
</reference>
<protein>
    <submittedName>
        <fullName evidence="1">Uncharacterized protein</fullName>
    </submittedName>
</protein>
<proteinExistence type="predicted"/>
<dbReference type="EMBL" id="BLLK01000022">
    <property type="protein sequence ID" value="GFH47081.1"/>
    <property type="molecule type" value="Genomic_DNA"/>
</dbReference>
<organism evidence="1 2">
    <name type="scientific">Chaetoceros tenuissimus</name>
    <dbReference type="NCBI Taxonomy" id="426638"/>
    <lineage>
        <taxon>Eukaryota</taxon>
        <taxon>Sar</taxon>
        <taxon>Stramenopiles</taxon>
        <taxon>Ochrophyta</taxon>
        <taxon>Bacillariophyta</taxon>
        <taxon>Coscinodiscophyceae</taxon>
        <taxon>Chaetocerotophycidae</taxon>
        <taxon>Chaetocerotales</taxon>
        <taxon>Chaetocerotaceae</taxon>
        <taxon>Chaetoceros</taxon>
    </lineage>
</organism>